<evidence type="ECO:0000313" key="2">
    <source>
        <dbReference type="Proteomes" id="UP000582837"/>
    </source>
</evidence>
<dbReference type="Proteomes" id="UP000582837">
    <property type="component" value="Unassembled WGS sequence"/>
</dbReference>
<accession>A0A841H3H4</accession>
<reference evidence="1 2" key="1">
    <citation type="submission" date="2020-08" db="EMBL/GenBank/DDBJ databases">
        <title>Genomic Encyclopedia of Type Strains, Phase IV (KMG-IV): sequencing the most valuable type-strain genomes for metagenomic binning, comparative biology and taxonomic classification.</title>
        <authorList>
            <person name="Goeker M."/>
        </authorList>
    </citation>
    <scope>NUCLEOTIDE SEQUENCE [LARGE SCALE GENOMIC DNA]</scope>
    <source>
        <strain evidence="1 2">DSM 29007</strain>
    </source>
</reference>
<sequence>MLLLATVGCSCAVRARVLIEYGAAQSLNLDFVRNPSADTVQVTRSGARLTEF</sequence>
<comment type="caution">
    <text evidence="1">The sequence shown here is derived from an EMBL/GenBank/DDBJ whole genome shotgun (WGS) entry which is preliminary data.</text>
</comment>
<protein>
    <submittedName>
        <fullName evidence="1">Uncharacterized protein</fullName>
    </submittedName>
</protein>
<dbReference type="AlphaFoldDB" id="A0A841H3H4"/>
<dbReference type="RefSeq" id="WP_170032733.1">
    <property type="nucleotide sequence ID" value="NZ_JABDTL010000001.1"/>
</dbReference>
<name>A0A841H3H4_9BACT</name>
<gene>
    <name evidence="1" type="ORF">HNQ61_004250</name>
</gene>
<organism evidence="1 2">
    <name type="scientific">Longimicrobium terrae</name>
    <dbReference type="NCBI Taxonomy" id="1639882"/>
    <lineage>
        <taxon>Bacteria</taxon>
        <taxon>Pseudomonadati</taxon>
        <taxon>Gemmatimonadota</taxon>
        <taxon>Longimicrobiia</taxon>
        <taxon>Longimicrobiales</taxon>
        <taxon>Longimicrobiaceae</taxon>
        <taxon>Longimicrobium</taxon>
    </lineage>
</organism>
<keyword evidence="2" id="KW-1185">Reference proteome</keyword>
<evidence type="ECO:0000313" key="1">
    <source>
        <dbReference type="EMBL" id="MBB6072587.1"/>
    </source>
</evidence>
<dbReference type="EMBL" id="JACHIA010000016">
    <property type="protein sequence ID" value="MBB6072587.1"/>
    <property type="molecule type" value="Genomic_DNA"/>
</dbReference>
<proteinExistence type="predicted"/>